<evidence type="ECO:0000313" key="8">
    <source>
        <dbReference type="EMBL" id="BEP29737.1"/>
    </source>
</evidence>
<protein>
    <submittedName>
        <fullName evidence="8">PTS lichenan transporter subunit IIA</fullName>
    </submittedName>
</protein>
<keyword evidence="9" id="KW-1185">Reference proteome</keyword>
<keyword evidence="3" id="KW-0808">Transferase</keyword>
<dbReference type="CDD" id="cd00215">
    <property type="entry name" value="PTS_IIA_lac"/>
    <property type="match status" value="1"/>
</dbReference>
<keyword evidence="1" id="KW-0813">Transport</keyword>
<evidence type="ECO:0000256" key="6">
    <source>
        <dbReference type="PIRSR" id="PIRSR000699-2"/>
    </source>
</evidence>
<evidence type="ECO:0000256" key="7">
    <source>
        <dbReference type="PROSITE-ProRule" id="PRU00418"/>
    </source>
</evidence>
<keyword evidence="2" id="KW-0762">Sugar transport</keyword>
<dbReference type="AlphaFoldDB" id="A0AAU9EAC0"/>
<name>A0AAU9EAC0_9FIRM</name>
<dbReference type="GO" id="GO:0046872">
    <property type="term" value="F:metal ion binding"/>
    <property type="evidence" value="ECO:0007669"/>
    <property type="project" value="UniProtKB-KW"/>
</dbReference>
<comment type="cofactor">
    <cofactor evidence="6">
        <name>Mg(2+)</name>
        <dbReference type="ChEBI" id="CHEBI:18420"/>
    </cofactor>
    <text evidence="6">Binds 1 Mg(2+) ion per trimer.</text>
</comment>
<dbReference type="Gene3D" id="1.20.58.80">
    <property type="entry name" value="Phosphotransferase system, lactose/cellobiose-type IIA subunit"/>
    <property type="match status" value="1"/>
</dbReference>
<dbReference type="RefSeq" id="WP_338535354.1">
    <property type="nucleotide sequence ID" value="NZ_AP028654.1"/>
</dbReference>
<dbReference type="EMBL" id="AP028654">
    <property type="protein sequence ID" value="BEP29737.1"/>
    <property type="molecule type" value="Genomic_DNA"/>
</dbReference>
<dbReference type="PROSITE" id="PS51095">
    <property type="entry name" value="PTS_EIIA_TYPE_3"/>
    <property type="match status" value="1"/>
</dbReference>
<dbReference type="Proteomes" id="UP001321786">
    <property type="component" value="Chromosome"/>
</dbReference>
<evidence type="ECO:0000256" key="4">
    <source>
        <dbReference type="ARBA" id="ARBA00022683"/>
    </source>
</evidence>
<sequence length="103" mass="11797">MNLEMIIFQIITHSGDAKSSLFEAIAFAKKNDFKNAEIKINEAESKIVLAHNEQTKLIQNEASGKTTEISLLMVHAQDHLMNTLMFKDIAKEFIELYKKIEEK</sequence>
<dbReference type="PANTHER" id="PTHR34382:SF7">
    <property type="entry name" value="PTS SYSTEM N,N'-DIACETYLCHITOBIOSE-SPECIFIC EIIA COMPONENT"/>
    <property type="match status" value="1"/>
</dbReference>
<evidence type="ECO:0000256" key="3">
    <source>
        <dbReference type="ARBA" id="ARBA00022679"/>
    </source>
</evidence>
<evidence type="ECO:0000256" key="2">
    <source>
        <dbReference type="ARBA" id="ARBA00022597"/>
    </source>
</evidence>
<dbReference type="Pfam" id="PF02255">
    <property type="entry name" value="PTS_IIA"/>
    <property type="match status" value="1"/>
</dbReference>
<feature type="active site" description="Tele-phosphohistidine intermediate" evidence="5">
    <location>
        <position position="75"/>
    </location>
</feature>
<accession>A0AAU9EAC0</accession>
<dbReference type="PIRSF" id="PIRSF000699">
    <property type="entry name" value="PTS_IILac_III"/>
    <property type="match status" value="1"/>
</dbReference>
<dbReference type="SUPFAM" id="SSF46973">
    <property type="entry name" value="Enzyme IIa from lactose specific PTS, IIa-lac"/>
    <property type="match status" value="1"/>
</dbReference>
<gene>
    <name evidence="8" type="primary">licA</name>
    <name evidence="8" type="ORF">HLPR_20680</name>
</gene>
<evidence type="ECO:0000256" key="1">
    <source>
        <dbReference type="ARBA" id="ARBA00022448"/>
    </source>
</evidence>
<keyword evidence="4" id="KW-0598">Phosphotransferase system</keyword>
<proteinExistence type="predicted"/>
<keyword evidence="6" id="KW-0460">Magnesium</keyword>
<dbReference type="InterPro" id="IPR036542">
    <property type="entry name" value="PTS_IIA_lac/cel_sf"/>
</dbReference>
<dbReference type="PANTHER" id="PTHR34382">
    <property type="entry name" value="PTS SYSTEM N,N'-DIACETYLCHITOBIOSE-SPECIFIC EIIA COMPONENT"/>
    <property type="match status" value="1"/>
</dbReference>
<evidence type="ECO:0000256" key="5">
    <source>
        <dbReference type="PIRSR" id="PIRSR000699-1"/>
    </source>
</evidence>
<organism evidence="8 9">
    <name type="scientific">Helicovermis profundi</name>
    <dbReference type="NCBI Taxonomy" id="3065157"/>
    <lineage>
        <taxon>Bacteria</taxon>
        <taxon>Bacillati</taxon>
        <taxon>Bacillota</taxon>
        <taxon>Clostridia</taxon>
        <taxon>Helicovermis</taxon>
    </lineage>
</organism>
<dbReference type="GO" id="GO:0009401">
    <property type="term" value="P:phosphoenolpyruvate-dependent sugar phosphotransferase system"/>
    <property type="evidence" value="ECO:0007669"/>
    <property type="project" value="UniProtKB-KW"/>
</dbReference>
<feature type="binding site" evidence="6">
    <location>
        <position position="78"/>
    </location>
    <ligand>
        <name>Mg(2+)</name>
        <dbReference type="ChEBI" id="CHEBI:18420"/>
        <note>ligand shared between all trimeric partners</note>
    </ligand>
</feature>
<feature type="modified residue" description="Phosphohistidine; by HPr" evidence="7">
    <location>
        <position position="75"/>
    </location>
</feature>
<evidence type="ECO:0000313" key="9">
    <source>
        <dbReference type="Proteomes" id="UP001321786"/>
    </source>
</evidence>
<dbReference type="GO" id="GO:0016740">
    <property type="term" value="F:transferase activity"/>
    <property type="evidence" value="ECO:0007669"/>
    <property type="project" value="UniProtKB-KW"/>
</dbReference>
<reference evidence="8 9" key="1">
    <citation type="submission" date="2023-08" db="EMBL/GenBank/DDBJ databases">
        <title>Helicovermis profunda gen. nov., sp. nov., a novel mesophilic, fermentative bacterium within the Bacillota from a deep-sea hydrothermal vent chimney.</title>
        <authorList>
            <person name="Miyazaki U."/>
            <person name="Mizutani D."/>
            <person name="Hashimoto Y."/>
            <person name="Tame A."/>
            <person name="Sawayama S."/>
            <person name="Miyazaki J."/>
            <person name="Takai K."/>
            <person name="Nakagawa S."/>
        </authorList>
    </citation>
    <scope>NUCLEOTIDE SEQUENCE [LARGE SCALE GENOMIC DNA]</scope>
    <source>
        <strain evidence="8 9">S502</strain>
    </source>
</reference>
<keyword evidence="6" id="KW-0479">Metal-binding</keyword>
<dbReference type="InterPro" id="IPR003188">
    <property type="entry name" value="PTS_IIA_lac/cel"/>
</dbReference>
<dbReference type="KEGG" id="hprf:HLPR_20680"/>